<feature type="domain" description="RRM" evidence="6">
    <location>
        <begin position="283"/>
        <end position="366"/>
    </location>
</feature>
<dbReference type="PROSITE" id="PS50102">
    <property type="entry name" value="RRM"/>
    <property type="match status" value="2"/>
</dbReference>
<feature type="region of interest" description="Disordered" evidence="5">
    <location>
        <begin position="622"/>
        <end position="726"/>
    </location>
</feature>
<dbReference type="SUPFAM" id="SSF54928">
    <property type="entry name" value="RNA-binding domain, RBD"/>
    <property type="match status" value="2"/>
</dbReference>
<dbReference type="Pfam" id="PF00076">
    <property type="entry name" value="RRM_1"/>
    <property type="match status" value="1"/>
</dbReference>
<feature type="compositionally biased region" description="Basic and acidic residues" evidence="5">
    <location>
        <begin position="177"/>
        <end position="194"/>
    </location>
</feature>
<dbReference type="AlphaFoldDB" id="A0A8T2R9J3"/>
<keyword evidence="8" id="KW-1185">Reference proteome</keyword>
<evidence type="ECO:0000256" key="1">
    <source>
        <dbReference type="ARBA" id="ARBA00022664"/>
    </source>
</evidence>
<keyword evidence="1" id="KW-0507">mRNA processing</keyword>
<feature type="compositionally biased region" description="Basic and acidic residues" evidence="5">
    <location>
        <begin position="27"/>
        <end position="129"/>
    </location>
</feature>
<feature type="domain" description="RRM" evidence="6">
    <location>
        <begin position="392"/>
        <end position="470"/>
    </location>
</feature>
<dbReference type="InterPro" id="IPR000504">
    <property type="entry name" value="RRM_dom"/>
</dbReference>
<gene>
    <name evidence="7" type="ORF">KP509_29G067000</name>
</gene>
<keyword evidence="2 4" id="KW-0694">RNA-binding</keyword>
<evidence type="ECO:0000313" key="7">
    <source>
        <dbReference type="EMBL" id="KAH7292414.1"/>
    </source>
</evidence>
<reference evidence="7" key="1">
    <citation type="submission" date="2021-08" db="EMBL/GenBank/DDBJ databases">
        <title>WGS assembly of Ceratopteris richardii.</title>
        <authorList>
            <person name="Marchant D.B."/>
            <person name="Chen G."/>
            <person name="Jenkins J."/>
            <person name="Shu S."/>
            <person name="Leebens-Mack J."/>
            <person name="Grimwood J."/>
            <person name="Schmutz J."/>
            <person name="Soltis P."/>
            <person name="Soltis D."/>
            <person name="Chen Z.-H."/>
        </authorList>
    </citation>
    <scope>NUCLEOTIDE SEQUENCE</scope>
    <source>
        <strain evidence="7">Whitten #5841</strain>
        <tissue evidence="7">Leaf</tissue>
    </source>
</reference>
<dbReference type="Gene3D" id="3.30.70.330">
    <property type="match status" value="4"/>
</dbReference>
<evidence type="ECO:0000256" key="4">
    <source>
        <dbReference type="PROSITE-ProRule" id="PRU00176"/>
    </source>
</evidence>
<feature type="compositionally biased region" description="Basic and acidic residues" evidence="5">
    <location>
        <begin position="138"/>
        <end position="157"/>
    </location>
</feature>
<dbReference type="GO" id="GO:0003723">
    <property type="term" value="F:RNA binding"/>
    <property type="evidence" value="ECO:0007669"/>
    <property type="project" value="UniProtKB-UniRule"/>
</dbReference>
<dbReference type="Proteomes" id="UP000825935">
    <property type="component" value="Chromosome 29"/>
</dbReference>
<feature type="region of interest" description="Disordered" evidence="5">
    <location>
        <begin position="1"/>
        <end position="230"/>
    </location>
</feature>
<dbReference type="EMBL" id="CM035434">
    <property type="protein sequence ID" value="KAH7292414.1"/>
    <property type="molecule type" value="Genomic_DNA"/>
</dbReference>
<accession>A0A8T2R9J3</accession>
<evidence type="ECO:0000256" key="2">
    <source>
        <dbReference type="ARBA" id="ARBA00022884"/>
    </source>
</evidence>
<proteinExistence type="predicted"/>
<name>A0A8T2R9J3_CERRI</name>
<dbReference type="GO" id="GO:0006397">
    <property type="term" value="P:mRNA processing"/>
    <property type="evidence" value="ECO:0007669"/>
    <property type="project" value="UniProtKB-KW"/>
</dbReference>
<feature type="compositionally biased region" description="Basic and acidic residues" evidence="5">
    <location>
        <begin position="622"/>
        <end position="636"/>
    </location>
</feature>
<dbReference type="OMA" id="FLEYMDP"/>
<evidence type="ECO:0000259" key="6">
    <source>
        <dbReference type="PROSITE" id="PS50102"/>
    </source>
</evidence>
<organism evidence="7 8">
    <name type="scientific">Ceratopteris richardii</name>
    <name type="common">Triangle waterfern</name>
    <dbReference type="NCBI Taxonomy" id="49495"/>
    <lineage>
        <taxon>Eukaryota</taxon>
        <taxon>Viridiplantae</taxon>
        <taxon>Streptophyta</taxon>
        <taxon>Embryophyta</taxon>
        <taxon>Tracheophyta</taxon>
        <taxon>Polypodiopsida</taxon>
        <taxon>Polypodiidae</taxon>
        <taxon>Polypodiales</taxon>
        <taxon>Pteridineae</taxon>
        <taxon>Pteridaceae</taxon>
        <taxon>Parkerioideae</taxon>
        <taxon>Ceratopteris</taxon>
    </lineage>
</organism>
<keyword evidence="3" id="KW-0508">mRNA splicing</keyword>
<evidence type="ECO:0000313" key="8">
    <source>
        <dbReference type="Proteomes" id="UP000825935"/>
    </source>
</evidence>
<comment type="caution">
    <text evidence="7">The sequence shown here is derived from an EMBL/GenBank/DDBJ whole genome shotgun (WGS) entry which is preliminary data.</text>
</comment>
<dbReference type="InterPro" id="IPR012677">
    <property type="entry name" value="Nucleotide-bd_a/b_plait_sf"/>
</dbReference>
<dbReference type="GO" id="GO:0008380">
    <property type="term" value="P:RNA splicing"/>
    <property type="evidence" value="ECO:0007669"/>
    <property type="project" value="UniProtKB-KW"/>
</dbReference>
<sequence length="838" mass="93499">MSFNFDDSDRMELSSNSDYGTDPEQAFDEHDAPRDKSEKYRDEYRREKDYEKHSKGKDKSKGDYFTKENKRRKEDTDGKRSHDRKRRIEESQRWEREYISDTQKKEKHRERDDDYSDHDSYRRDRHWDSSRSSYHKGSSKDRQKDGKRARFDGEQRSSNRARSPSWSPPKGRSPSPRFKDEERDRSSREREGGSRYRRSGLGGYSPRRRRSDAAIRTPSPPARSPERKKIRAWDLPPVGMDSGVAAAVAAAQQAAALASVSSLVTVNPAVATVSLTQATRNARRLYVGNVPAYVSELELMEFINTAMVSVNANHLPGAKPCICCMINVEKSYAFAEYLTPEDATAGLAFDGIALHGTTLKIRRPRDYVPPLSVGVTSSAVGMVSDVVPDSPRKIFVGGISKCISAEKLKEIVTAFGQLKAYHWEVKVNNNQIETYAFLEYLDPSVTPKACAGLNGMCLGNSTLTVVLATPNAKTEEDGERTPFYDVPEHARTLLQPPTRILELQDVITKEEAQLMSEEEFLEIEEDIRLECKRFGTVKSTHIVRAEVRSDEDSQKNLADEKSAEQFLLAAQEAYKEEVEKRINDHVASSGDSGPDGDSEGTEGGQMMQLFQTSNNLVTEAKGVPRAEPPEDEDRSKGSLLSENGLPENGSGGQETEDAVKPTAVLKDATQLSEEGGKNTTDDGDQILVTQPNDTNKQGVEDTALQEAQNTTSKPGEQNNNHQCQSESTQLVAVGTNPLNDSVLAQAAATAVESLNAEINESDIGRVYVEFTREECACVAAHALHGRLYGRRPVIAGYFPLKLYQKKFKKGLEPRTHEERQILALAAQERLNSFIPDRD</sequence>
<dbReference type="SMART" id="SM00360">
    <property type="entry name" value="RRM"/>
    <property type="match status" value="2"/>
</dbReference>
<feature type="compositionally biased region" description="Polar residues" evidence="5">
    <location>
        <begin position="687"/>
        <end position="697"/>
    </location>
</feature>
<dbReference type="OrthoDB" id="10266058at2759"/>
<dbReference type="InterPro" id="IPR035979">
    <property type="entry name" value="RBD_domain_sf"/>
</dbReference>
<evidence type="ECO:0000256" key="3">
    <source>
        <dbReference type="ARBA" id="ARBA00023187"/>
    </source>
</evidence>
<feature type="region of interest" description="Disordered" evidence="5">
    <location>
        <begin position="585"/>
        <end position="604"/>
    </location>
</feature>
<evidence type="ECO:0000256" key="5">
    <source>
        <dbReference type="SAM" id="MobiDB-lite"/>
    </source>
</evidence>
<dbReference type="PANTHER" id="PTHR23139">
    <property type="entry name" value="RNA-BINDING PROTEIN"/>
    <property type="match status" value="1"/>
</dbReference>
<protein>
    <recommendedName>
        <fullName evidence="6">RRM domain-containing protein</fullName>
    </recommendedName>
</protein>
<feature type="compositionally biased region" description="Polar residues" evidence="5">
    <location>
        <begin position="705"/>
        <end position="726"/>
    </location>
</feature>